<gene>
    <name evidence="2" type="ORF">MIMGU_mgv1a026441mg</name>
</gene>
<protein>
    <submittedName>
        <fullName evidence="2">Uncharacterized protein</fullName>
    </submittedName>
</protein>
<dbReference type="PANTHER" id="PTHR34380">
    <property type="entry name" value="BNAA03G12380D PROTEIN"/>
    <property type="match status" value="1"/>
</dbReference>
<evidence type="ECO:0000313" key="2">
    <source>
        <dbReference type="EMBL" id="EYU23385.1"/>
    </source>
</evidence>
<proteinExistence type="predicted"/>
<dbReference type="AlphaFoldDB" id="A0A022QA28"/>
<sequence>MPSNRKRSKLCNENELVNLEADSVLDDVDESFTVANKAAQVFENKFDDLTAGLGNLSSSTIEDVVNLKNTNEGVKSARVRGSVFGSVYSRRTHLHERGAENTSLAREIIDCDEETIYDRTANMCTNLCETENIICRKRSKLGNENEIDDEPNQESTHNEHSFSRGKNNSSKKWMCGAHMLEAFEEDEELCMNAVCALYRVSARESLCHFEMMRGRDFAECLIDGDPELRLKKSVSEIKRHFPDAINECRILARSYYEKLYMLYCSGEDRFFRPI</sequence>
<dbReference type="Proteomes" id="UP000030748">
    <property type="component" value="Unassembled WGS sequence"/>
</dbReference>
<reference evidence="2 3" key="1">
    <citation type="journal article" date="2013" name="Proc. Natl. Acad. Sci. U.S.A.">
        <title>Fine-scale variation in meiotic recombination in Mimulus inferred from population shotgun sequencing.</title>
        <authorList>
            <person name="Hellsten U."/>
            <person name="Wright K.M."/>
            <person name="Jenkins J."/>
            <person name="Shu S."/>
            <person name="Yuan Y."/>
            <person name="Wessler S.R."/>
            <person name="Schmutz J."/>
            <person name="Willis J.H."/>
            <person name="Rokhsar D.S."/>
        </authorList>
    </citation>
    <scope>NUCLEOTIDE SEQUENCE [LARGE SCALE GENOMIC DNA]</scope>
    <source>
        <strain evidence="3">cv. DUN x IM62</strain>
    </source>
</reference>
<dbReference type="PANTHER" id="PTHR34380:SF1">
    <property type="entry name" value="OS01G0221300 PROTEIN"/>
    <property type="match status" value="1"/>
</dbReference>
<dbReference type="EMBL" id="KI632162">
    <property type="protein sequence ID" value="EYU23385.1"/>
    <property type="molecule type" value="Genomic_DNA"/>
</dbReference>
<keyword evidence="3" id="KW-1185">Reference proteome</keyword>
<dbReference type="STRING" id="4155.A0A022QA28"/>
<organism evidence="2 3">
    <name type="scientific">Erythranthe guttata</name>
    <name type="common">Yellow monkey flower</name>
    <name type="synonym">Mimulus guttatus</name>
    <dbReference type="NCBI Taxonomy" id="4155"/>
    <lineage>
        <taxon>Eukaryota</taxon>
        <taxon>Viridiplantae</taxon>
        <taxon>Streptophyta</taxon>
        <taxon>Embryophyta</taxon>
        <taxon>Tracheophyta</taxon>
        <taxon>Spermatophyta</taxon>
        <taxon>Magnoliopsida</taxon>
        <taxon>eudicotyledons</taxon>
        <taxon>Gunneridae</taxon>
        <taxon>Pentapetalae</taxon>
        <taxon>asterids</taxon>
        <taxon>lamiids</taxon>
        <taxon>Lamiales</taxon>
        <taxon>Phrymaceae</taxon>
        <taxon>Erythranthe</taxon>
    </lineage>
</organism>
<feature type="region of interest" description="Disordered" evidence="1">
    <location>
        <begin position="144"/>
        <end position="169"/>
    </location>
</feature>
<evidence type="ECO:0000313" key="3">
    <source>
        <dbReference type="Proteomes" id="UP000030748"/>
    </source>
</evidence>
<name>A0A022QA28_ERYGU</name>
<accession>A0A022QA28</accession>
<evidence type="ECO:0000256" key="1">
    <source>
        <dbReference type="SAM" id="MobiDB-lite"/>
    </source>
</evidence>